<evidence type="ECO:0000313" key="2">
    <source>
        <dbReference type="Proteomes" id="UP000007115"/>
    </source>
</evidence>
<reference evidence="1 2" key="1">
    <citation type="journal article" date="2011" name="Genome Biol.">
        <title>Comparative genome sequence analysis underscores mycoparasitism as the ancestral life style of Trichoderma.</title>
        <authorList>
            <person name="Kubicek C.P."/>
            <person name="Herrera-Estrella A."/>
            <person name="Seidl-Seiboth V."/>
            <person name="Martinez D.A."/>
            <person name="Druzhinina I.S."/>
            <person name="Thon M."/>
            <person name="Zeilinger S."/>
            <person name="Casas-Flores S."/>
            <person name="Horwitz B.A."/>
            <person name="Mukherjee P.K."/>
            <person name="Mukherjee M."/>
            <person name="Kredics L."/>
            <person name="Alcaraz L.D."/>
            <person name="Aerts A."/>
            <person name="Antal Z."/>
            <person name="Atanasova L."/>
            <person name="Cervantes-Badillo M.G."/>
            <person name="Challacombe J."/>
            <person name="Chertkov O."/>
            <person name="McCluskey K."/>
            <person name="Coulpier F."/>
            <person name="Deshpande N."/>
            <person name="von Doehren H."/>
            <person name="Ebbole D.J."/>
            <person name="Esquivel-Naranjo E.U."/>
            <person name="Fekete E."/>
            <person name="Flipphi M."/>
            <person name="Glaser F."/>
            <person name="Gomez-Rodriguez E.Y."/>
            <person name="Gruber S."/>
            <person name="Han C."/>
            <person name="Henrissat B."/>
            <person name="Hermosa R."/>
            <person name="Hernandez-Onate M."/>
            <person name="Karaffa L."/>
            <person name="Kosti I."/>
            <person name="Le Crom S."/>
            <person name="Lindquist E."/>
            <person name="Lucas S."/>
            <person name="Luebeck M."/>
            <person name="Luebeck P.S."/>
            <person name="Margeot A."/>
            <person name="Metz B."/>
            <person name="Misra M."/>
            <person name="Nevalainen H."/>
            <person name="Omann M."/>
            <person name="Packer N."/>
            <person name="Perrone G."/>
            <person name="Uresti-Rivera E.E."/>
            <person name="Salamov A."/>
            <person name="Schmoll M."/>
            <person name="Seiboth B."/>
            <person name="Shapiro H."/>
            <person name="Sukno S."/>
            <person name="Tamayo-Ramos J.A."/>
            <person name="Tisch D."/>
            <person name="Wiest A."/>
            <person name="Wilkinson H.H."/>
            <person name="Zhang M."/>
            <person name="Coutinho P.M."/>
            <person name="Kenerley C.M."/>
            <person name="Monte E."/>
            <person name="Baker S.E."/>
            <person name="Grigoriev I.V."/>
        </authorList>
    </citation>
    <scope>NUCLEOTIDE SEQUENCE [LARGE SCALE GENOMIC DNA]</scope>
    <source>
        <strain evidence="2">Gv29-8 / FGSC 10586</strain>
    </source>
</reference>
<sequence length="150" mass="16443">MADVYGGTASWLLQPRLGMDREKDITMWWRDVKLDGVVGMAGVYGGTASWLLQPRLGLDREKDITIWCRDMKLGSGVVQKVGPGRKMARGRIGLSFHSPHNLYPIGQLSSAPILERNPLGMLDSCVEKITPAEAVQALLSHETQEAAVAE</sequence>
<dbReference type="Proteomes" id="UP000007115">
    <property type="component" value="Unassembled WGS sequence"/>
</dbReference>
<gene>
    <name evidence="1" type="ORF">TRIVIDRAFT_60304</name>
</gene>
<proteinExistence type="predicted"/>
<evidence type="ECO:0000313" key="1">
    <source>
        <dbReference type="EMBL" id="EHK22876.1"/>
    </source>
</evidence>
<name>G9MS08_HYPVG</name>
<protein>
    <submittedName>
        <fullName evidence="1">Uncharacterized protein</fullName>
    </submittedName>
</protein>
<comment type="caution">
    <text evidence="1">The sequence shown here is derived from an EMBL/GenBank/DDBJ whole genome shotgun (WGS) entry which is preliminary data.</text>
</comment>
<organism evidence="1 2">
    <name type="scientific">Hypocrea virens (strain Gv29-8 / FGSC 10586)</name>
    <name type="common">Gliocladium virens</name>
    <name type="synonym">Trichoderma virens</name>
    <dbReference type="NCBI Taxonomy" id="413071"/>
    <lineage>
        <taxon>Eukaryota</taxon>
        <taxon>Fungi</taxon>
        <taxon>Dikarya</taxon>
        <taxon>Ascomycota</taxon>
        <taxon>Pezizomycotina</taxon>
        <taxon>Sordariomycetes</taxon>
        <taxon>Hypocreomycetidae</taxon>
        <taxon>Hypocreales</taxon>
        <taxon>Hypocreaceae</taxon>
        <taxon>Trichoderma</taxon>
    </lineage>
</organism>
<dbReference type="RefSeq" id="XP_013957084.1">
    <property type="nucleotide sequence ID" value="XM_014101609.1"/>
</dbReference>
<dbReference type="EMBL" id="ABDF02000006">
    <property type="protein sequence ID" value="EHK22876.1"/>
    <property type="molecule type" value="Genomic_DNA"/>
</dbReference>
<dbReference type="HOGENOM" id="CLU_1740774_0_0_1"/>
<keyword evidence="2" id="KW-1185">Reference proteome</keyword>
<accession>G9MS08</accession>
<dbReference type="InParanoid" id="G9MS08"/>
<dbReference type="VEuPathDB" id="FungiDB:TRIVIDRAFT_60304"/>
<dbReference type="GeneID" id="25796062"/>
<dbReference type="AlphaFoldDB" id="G9MS08"/>